<dbReference type="CDD" id="cd14014">
    <property type="entry name" value="STKc_PknB_like"/>
    <property type="match status" value="1"/>
</dbReference>
<evidence type="ECO:0000256" key="4">
    <source>
        <dbReference type="ARBA" id="ARBA00022741"/>
    </source>
</evidence>
<feature type="transmembrane region" description="Helical" evidence="10">
    <location>
        <begin position="356"/>
        <end position="377"/>
    </location>
</feature>
<feature type="transmembrane region" description="Helical" evidence="10">
    <location>
        <begin position="416"/>
        <end position="437"/>
    </location>
</feature>
<feature type="transmembrane region" description="Helical" evidence="10">
    <location>
        <begin position="443"/>
        <end position="463"/>
    </location>
</feature>
<dbReference type="GO" id="GO:0005524">
    <property type="term" value="F:ATP binding"/>
    <property type="evidence" value="ECO:0007669"/>
    <property type="project" value="UniProtKB-UniRule"/>
</dbReference>
<evidence type="ECO:0000256" key="7">
    <source>
        <dbReference type="ARBA" id="ARBA00047899"/>
    </source>
</evidence>
<evidence type="ECO:0000256" key="10">
    <source>
        <dbReference type="SAM" id="Phobius"/>
    </source>
</evidence>
<gene>
    <name evidence="12" type="ORF">PA905_04330</name>
</gene>
<dbReference type="Pfam" id="PF00069">
    <property type="entry name" value="Pkinase"/>
    <property type="match status" value="1"/>
</dbReference>
<comment type="catalytic activity">
    <reaction evidence="8">
        <text>L-seryl-[protein] + ATP = O-phospho-L-seryl-[protein] + ADP + H(+)</text>
        <dbReference type="Rhea" id="RHEA:17989"/>
        <dbReference type="Rhea" id="RHEA-COMP:9863"/>
        <dbReference type="Rhea" id="RHEA-COMP:11604"/>
        <dbReference type="ChEBI" id="CHEBI:15378"/>
        <dbReference type="ChEBI" id="CHEBI:29999"/>
        <dbReference type="ChEBI" id="CHEBI:30616"/>
        <dbReference type="ChEBI" id="CHEBI:83421"/>
        <dbReference type="ChEBI" id="CHEBI:456216"/>
        <dbReference type="EC" id="2.7.11.1"/>
    </reaction>
</comment>
<protein>
    <recommendedName>
        <fullName evidence="1">non-specific serine/threonine protein kinase</fullName>
        <ecNumber evidence="1">2.7.11.1</ecNumber>
    </recommendedName>
</protein>
<dbReference type="SMART" id="SM00220">
    <property type="entry name" value="S_TKc"/>
    <property type="match status" value="1"/>
</dbReference>
<evidence type="ECO:0000256" key="1">
    <source>
        <dbReference type="ARBA" id="ARBA00012513"/>
    </source>
</evidence>
<dbReference type="NCBIfam" id="NF045510">
    <property type="entry name" value="4Cys_prefix_kin"/>
    <property type="match status" value="1"/>
</dbReference>
<feature type="binding site" evidence="9">
    <location>
        <position position="79"/>
    </location>
    <ligand>
        <name>ATP</name>
        <dbReference type="ChEBI" id="CHEBI:30616"/>
    </ligand>
</feature>
<evidence type="ECO:0000259" key="11">
    <source>
        <dbReference type="PROSITE" id="PS50011"/>
    </source>
</evidence>
<proteinExistence type="predicted"/>
<evidence type="ECO:0000256" key="5">
    <source>
        <dbReference type="ARBA" id="ARBA00022777"/>
    </source>
</evidence>
<dbReference type="InterPro" id="IPR011009">
    <property type="entry name" value="Kinase-like_dom_sf"/>
</dbReference>
<keyword evidence="5 12" id="KW-0418">Kinase</keyword>
<dbReference type="SUPFAM" id="SSF56112">
    <property type="entry name" value="Protein kinase-like (PK-like)"/>
    <property type="match status" value="1"/>
</dbReference>
<evidence type="ECO:0000256" key="8">
    <source>
        <dbReference type="ARBA" id="ARBA00048679"/>
    </source>
</evidence>
<dbReference type="InterPro" id="IPR000719">
    <property type="entry name" value="Prot_kinase_dom"/>
</dbReference>
<dbReference type="EC" id="2.7.11.1" evidence="1"/>
<evidence type="ECO:0000256" key="9">
    <source>
        <dbReference type="PROSITE-ProRule" id="PRU10141"/>
    </source>
</evidence>
<comment type="catalytic activity">
    <reaction evidence="7">
        <text>L-threonyl-[protein] + ATP = O-phospho-L-threonyl-[protein] + ADP + H(+)</text>
        <dbReference type="Rhea" id="RHEA:46608"/>
        <dbReference type="Rhea" id="RHEA-COMP:11060"/>
        <dbReference type="Rhea" id="RHEA-COMP:11605"/>
        <dbReference type="ChEBI" id="CHEBI:15378"/>
        <dbReference type="ChEBI" id="CHEBI:30013"/>
        <dbReference type="ChEBI" id="CHEBI:30616"/>
        <dbReference type="ChEBI" id="CHEBI:61977"/>
        <dbReference type="ChEBI" id="CHEBI:456216"/>
        <dbReference type="EC" id="2.7.11.1"/>
    </reaction>
</comment>
<dbReference type="Gene3D" id="1.10.510.10">
    <property type="entry name" value="Transferase(Phosphotransferase) domain 1"/>
    <property type="match status" value="1"/>
</dbReference>
<dbReference type="EMBL" id="BJCD01000029">
    <property type="protein sequence ID" value="GDZ92736.1"/>
    <property type="molecule type" value="Genomic_DNA"/>
</dbReference>
<keyword evidence="3" id="KW-0808">Transferase</keyword>
<evidence type="ECO:0000256" key="2">
    <source>
        <dbReference type="ARBA" id="ARBA00022527"/>
    </source>
</evidence>
<dbReference type="PANTHER" id="PTHR24363:SF0">
    <property type="entry name" value="SERINE_THREONINE KINASE LIKE DOMAIN CONTAINING 1"/>
    <property type="match status" value="1"/>
</dbReference>
<evidence type="ECO:0000256" key="6">
    <source>
        <dbReference type="ARBA" id="ARBA00022840"/>
    </source>
</evidence>
<keyword evidence="6 9" id="KW-0067">ATP-binding</keyword>
<dbReference type="GO" id="GO:0004674">
    <property type="term" value="F:protein serine/threonine kinase activity"/>
    <property type="evidence" value="ECO:0007669"/>
    <property type="project" value="UniProtKB-KW"/>
</dbReference>
<evidence type="ECO:0000256" key="3">
    <source>
        <dbReference type="ARBA" id="ARBA00022679"/>
    </source>
</evidence>
<dbReference type="InterPro" id="IPR017441">
    <property type="entry name" value="Protein_kinase_ATP_BS"/>
</dbReference>
<keyword evidence="10" id="KW-1133">Transmembrane helix</keyword>
<comment type="caution">
    <text evidence="12">The sequence shown here is derived from an EMBL/GenBank/DDBJ whole genome shotgun (WGS) entry which is preliminary data.</text>
</comment>
<dbReference type="PANTHER" id="PTHR24363">
    <property type="entry name" value="SERINE/THREONINE PROTEIN KINASE"/>
    <property type="match status" value="1"/>
</dbReference>
<keyword evidence="2 12" id="KW-0723">Serine/threonine-protein kinase</keyword>
<reference evidence="13" key="1">
    <citation type="submission" date="2019-02" db="EMBL/GenBank/DDBJ databases">
        <title>Draft genome sequence of Planktothrix agardhii NIES-905.</title>
        <authorList>
            <person name="Yamaguchi H."/>
            <person name="Suzuki S."/>
            <person name="Kawachi M."/>
        </authorList>
    </citation>
    <scope>NUCLEOTIDE SEQUENCE [LARGE SCALE GENOMIC DNA]</scope>
    <source>
        <strain evidence="13">CCAP 1459/11A</strain>
    </source>
</reference>
<dbReference type="PROSITE" id="PS50011">
    <property type="entry name" value="PROTEIN_KINASE_DOM"/>
    <property type="match status" value="1"/>
</dbReference>
<keyword evidence="10" id="KW-0812">Transmembrane</keyword>
<name>A0A4P5Z9L2_PLAAG</name>
<feature type="domain" description="Protein kinase" evidence="11">
    <location>
        <begin position="48"/>
        <end position="317"/>
    </location>
</feature>
<evidence type="ECO:0000313" key="12">
    <source>
        <dbReference type="EMBL" id="GDZ92736.1"/>
    </source>
</evidence>
<keyword evidence="10" id="KW-0472">Membrane</keyword>
<keyword evidence="4 9" id="KW-0547">Nucleotide-binding</keyword>
<dbReference type="AlphaFoldDB" id="A0A4P5Z9L2"/>
<sequence>MKIYCTRPGCLGADRNNFTDLEDQMTLKTVQQKFCTTCGMPLILDGRYLPEILLGQGGFGTAYLAKDRRSPTFKYCVVKQFKPSSDLNPQQLATAQILFEREAHVLEQLGNKHPQIPDLFAYFPLEAPGWRTSKTEQFFYIVQEYINGENLEAEINSKGQFSEAEVREVLQEILKILEFVHDHDVIHRDIKPSNIMRDRQGLLHLLDFGAVKQVTQSPGGTSTGIYSLGFAPPEQMRGYTVFPSTDLYALAVTCLVLLTAKEPQDLFDSYSNQWNWKQFVGVSDELANILDKMLLPTPSDRFGSATQVLTALNPPQIQPIPQPPPLPSPPLSPAISPPVTPVQPLTTTRSFSTLELLSNAAFIGFEVGVFASLGFAIFKVFNFNPIVLLIIGLVGVTGLIFALYHRWIEAGLDSIIIPLISIGVLYFILLKLNFYIMLTTVPLILAVFSVAVTTLFRLIYLLLKRFL</sequence>
<dbReference type="Proteomes" id="UP000299794">
    <property type="component" value="Unassembled WGS sequence"/>
</dbReference>
<dbReference type="RefSeq" id="WP_141293336.1">
    <property type="nucleotide sequence ID" value="NZ_BJCD01000029.1"/>
</dbReference>
<evidence type="ECO:0000313" key="13">
    <source>
        <dbReference type="Proteomes" id="UP000299794"/>
    </source>
</evidence>
<accession>A0A4P5Z9L2</accession>
<organism evidence="12 13">
    <name type="scientific">Planktothrix agardhii CCAP 1459/11A</name>
    <dbReference type="NCBI Taxonomy" id="282420"/>
    <lineage>
        <taxon>Bacteria</taxon>
        <taxon>Bacillati</taxon>
        <taxon>Cyanobacteriota</taxon>
        <taxon>Cyanophyceae</taxon>
        <taxon>Oscillatoriophycideae</taxon>
        <taxon>Oscillatoriales</taxon>
        <taxon>Microcoleaceae</taxon>
        <taxon>Planktothrix</taxon>
    </lineage>
</organism>
<feature type="transmembrane region" description="Helical" evidence="10">
    <location>
        <begin position="383"/>
        <end position="404"/>
    </location>
</feature>
<dbReference type="PROSITE" id="PS00107">
    <property type="entry name" value="PROTEIN_KINASE_ATP"/>
    <property type="match status" value="1"/>
</dbReference>